<dbReference type="AlphaFoldDB" id="A0A836JFT5"/>
<comment type="caution">
    <text evidence="5">The sequence shown here is derived from an EMBL/GenBank/DDBJ whole genome shotgun (WGS) entry which is preliminary data.</text>
</comment>
<dbReference type="SUPFAM" id="SSF57850">
    <property type="entry name" value="RING/U-box"/>
    <property type="match status" value="1"/>
</dbReference>
<accession>A0A836JFT5</accession>
<protein>
    <submittedName>
        <fullName evidence="5">SINAL ligase</fullName>
    </submittedName>
</protein>
<evidence type="ECO:0000256" key="2">
    <source>
        <dbReference type="ARBA" id="ARBA00022771"/>
    </source>
</evidence>
<evidence type="ECO:0000313" key="6">
    <source>
        <dbReference type="Proteomes" id="UP000667349"/>
    </source>
</evidence>
<evidence type="ECO:0000256" key="1">
    <source>
        <dbReference type="ARBA" id="ARBA00022723"/>
    </source>
</evidence>
<dbReference type="PANTHER" id="PTHR45877">
    <property type="entry name" value="E3 UBIQUITIN-PROTEIN LIGASE SIAH2"/>
    <property type="match status" value="1"/>
</dbReference>
<dbReference type="InterPro" id="IPR049548">
    <property type="entry name" value="Sina-like_RING"/>
</dbReference>
<keyword evidence="3" id="KW-0862">Zinc</keyword>
<dbReference type="GO" id="GO:0008270">
    <property type="term" value="F:zinc ion binding"/>
    <property type="evidence" value="ECO:0007669"/>
    <property type="project" value="UniProtKB-KW"/>
</dbReference>
<evidence type="ECO:0000259" key="4">
    <source>
        <dbReference type="Pfam" id="PF21362"/>
    </source>
</evidence>
<evidence type="ECO:0000256" key="3">
    <source>
        <dbReference type="ARBA" id="ARBA00022833"/>
    </source>
</evidence>
<dbReference type="GO" id="GO:0061630">
    <property type="term" value="F:ubiquitin protein ligase activity"/>
    <property type="evidence" value="ECO:0007669"/>
    <property type="project" value="TreeGrafter"/>
</dbReference>
<dbReference type="GO" id="GO:0005737">
    <property type="term" value="C:cytoplasm"/>
    <property type="evidence" value="ECO:0007669"/>
    <property type="project" value="TreeGrafter"/>
</dbReference>
<gene>
    <name evidence="5" type="primary">Sinah</name>
    <name evidence="5" type="ORF">G6Z75_0010473</name>
</gene>
<dbReference type="Proteomes" id="UP000667349">
    <property type="component" value="Unassembled WGS sequence"/>
</dbReference>
<keyword evidence="5" id="KW-0436">Ligase</keyword>
<keyword evidence="1" id="KW-0479">Metal-binding</keyword>
<organism evidence="5 6">
    <name type="scientific">Acromyrmex insinuator</name>
    <dbReference type="NCBI Taxonomy" id="230686"/>
    <lineage>
        <taxon>Eukaryota</taxon>
        <taxon>Metazoa</taxon>
        <taxon>Ecdysozoa</taxon>
        <taxon>Arthropoda</taxon>
        <taxon>Hexapoda</taxon>
        <taxon>Insecta</taxon>
        <taxon>Pterygota</taxon>
        <taxon>Neoptera</taxon>
        <taxon>Endopterygota</taxon>
        <taxon>Hymenoptera</taxon>
        <taxon>Apocrita</taxon>
        <taxon>Aculeata</taxon>
        <taxon>Formicoidea</taxon>
        <taxon>Formicidae</taxon>
        <taxon>Myrmicinae</taxon>
        <taxon>Acromyrmex</taxon>
    </lineage>
</organism>
<evidence type="ECO:0000313" key="5">
    <source>
        <dbReference type="EMBL" id="KAG5312349.1"/>
    </source>
</evidence>
<sequence length="317" mass="36516">MEEIRVMWCDVLEELLQCPVCLEATQGVKVQCVNGHHICNACRVQLHVCPICKSAFIGTRNLAVEQISAKLQDIKLSLLHPYHALNRRVLHDKICAATQTDYICMPSTASQTESVNQATPIIPRNEQQRSILSLAPRVGKGSYPCRIGSCITELPHGRMIGHLRYHHKDVFFEFNASKDNVVRRKWDLDYILDRDYDFAFHIKEMGLFFLNISINRMGDLMAFLQIVNCIAVCKQFTYIFEVIGEFNASYNGQVKSCRASRQCLSNDRLRIREDNMRHLIDHKNSFHCNLTIKRRVDYRTIAAQNNPTNARDDIMNN</sequence>
<feature type="domain" description="E3 ubiquitin-protein ligase Sina-like RING finger" evidence="4">
    <location>
        <begin position="18"/>
        <end position="52"/>
    </location>
</feature>
<dbReference type="InterPro" id="IPR004162">
    <property type="entry name" value="SINA-like_animal"/>
</dbReference>
<keyword evidence="6" id="KW-1185">Reference proteome</keyword>
<feature type="non-terminal residue" evidence="5">
    <location>
        <position position="1"/>
    </location>
</feature>
<dbReference type="GO" id="GO:0031624">
    <property type="term" value="F:ubiquitin conjugating enzyme binding"/>
    <property type="evidence" value="ECO:0007669"/>
    <property type="project" value="TreeGrafter"/>
</dbReference>
<dbReference type="EMBL" id="JAANHZ010000333">
    <property type="protein sequence ID" value="KAG5312349.1"/>
    <property type="molecule type" value="Genomic_DNA"/>
</dbReference>
<proteinExistence type="predicted"/>
<reference evidence="5" key="1">
    <citation type="submission" date="2020-02" db="EMBL/GenBank/DDBJ databases">
        <title>Relaxed selection underlies rapid genomic changes in the transitions from sociality to social parasitism in ants.</title>
        <authorList>
            <person name="Bi X."/>
        </authorList>
    </citation>
    <scope>NUCLEOTIDE SEQUENCE</scope>
    <source>
        <strain evidence="5">BGI-DK2013a</strain>
        <tissue evidence="5">Whole body</tissue>
    </source>
</reference>
<dbReference type="PANTHER" id="PTHR45877:SF2">
    <property type="entry name" value="E3 UBIQUITIN-PROTEIN LIGASE SINA-RELATED"/>
    <property type="match status" value="1"/>
</dbReference>
<dbReference type="Pfam" id="PF21362">
    <property type="entry name" value="Sina_RING"/>
    <property type="match status" value="1"/>
</dbReference>
<dbReference type="GO" id="GO:0016874">
    <property type="term" value="F:ligase activity"/>
    <property type="evidence" value="ECO:0007669"/>
    <property type="project" value="UniProtKB-KW"/>
</dbReference>
<feature type="non-terminal residue" evidence="5">
    <location>
        <position position="317"/>
    </location>
</feature>
<dbReference type="GO" id="GO:0043161">
    <property type="term" value="P:proteasome-mediated ubiquitin-dependent protein catabolic process"/>
    <property type="evidence" value="ECO:0007669"/>
    <property type="project" value="TreeGrafter"/>
</dbReference>
<keyword evidence="2" id="KW-0863">Zinc-finger</keyword>
<name>A0A836JFT5_9HYME</name>